<dbReference type="InterPro" id="IPR018211">
    <property type="entry name" value="ADH_Fe_CS"/>
</dbReference>
<dbReference type="AlphaFoldDB" id="A0A2U2J5W6"/>
<evidence type="ECO:0000256" key="6">
    <source>
        <dbReference type="ARBA" id="ARBA00049164"/>
    </source>
</evidence>
<dbReference type="PROSITE" id="PS00913">
    <property type="entry name" value="ADH_IRON_1"/>
    <property type="match status" value="1"/>
</dbReference>
<evidence type="ECO:0000256" key="5">
    <source>
        <dbReference type="ARBA" id="ARBA00023027"/>
    </source>
</evidence>
<feature type="domain" description="Alcohol dehydrogenase iron-type/glycerol dehydrogenase GldA" evidence="10">
    <location>
        <begin position="48"/>
        <end position="209"/>
    </location>
</feature>
<comment type="catalytic activity">
    <reaction evidence="6">
        <text>a secondary alcohol + NAD(+) = a ketone + NADH + H(+)</text>
        <dbReference type="Rhea" id="RHEA:10740"/>
        <dbReference type="ChEBI" id="CHEBI:15378"/>
        <dbReference type="ChEBI" id="CHEBI:17087"/>
        <dbReference type="ChEBI" id="CHEBI:35681"/>
        <dbReference type="ChEBI" id="CHEBI:57540"/>
        <dbReference type="ChEBI" id="CHEBI:57945"/>
        <dbReference type="EC" id="1.1.1.1"/>
    </reaction>
</comment>
<evidence type="ECO:0000259" key="10">
    <source>
        <dbReference type="Pfam" id="PF00465"/>
    </source>
</evidence>
<dbReference type="PANTHER" id="PTHR11496">
    <property type="entry name" value="ALCOHOL DEHYDROGENASE"/>
    <property type="match status" value="1"/>
</dbReference>
<dbReference type="OrthoDB" id="9815791at2"/>
<keyword evidence="13" id="KW-1185">Reference proteome</keyword>
<dbReference type="InterPro" id="IPR056798">
    <property type="entry name" value="ADH_Fe_C"/>
</dbReference>
<dbReference type="Proteomes" id="UP000245916">
    <property type="component" value="Unassembled WGS sequence"/>
</dbReference>
<keyword evidence="5" id="KW-0520">NAD</keyword>
<dbReference type="FunFam" id="1.20.1090.10:FF:000001">
    <property type="entry name" value="Aldehyde-alcohol dehydrogenase"/>
    <property type="match status" value="1"/>
</dbReference>
<dbReference type="SUPFAM" id="SSF56796">
    <property type="entry name" value="Dehydroquinate synthase-like"/>
    <property type="match status" value="1"/>
</dbReference>
<evidence type="ECO:0000256" key="2">
    <source>
        <dbReference type="ARBA" id="ARBA00007358"/>
    </source>
</evidence>
<keyword evidence="3" id="KW-0560">Oxidoreductase</keyword>
<dbReference type="GO" id="GO:0046872">
    <property type="term" value="F:metal ion binding"/>
    <property type="evidence" value="ECO:0007669"/>
    <property type="project" value="InterPro"/>
</dbReference>
<dbReference type="Gene3D" id="3.40.50.1970">
    <property type="match status" value="1"/>
</dbReference>
<feature type="domain" description="Fe-containing alcohol dehydrogenase-like C-terminal" evidence="11">
    <location>
        <begin position="221"/>
        <end position="418"/>
    </location>
</feature>
<comment type="similarity">
    <text evidence="2">Belongs to the iron-containing alcohol dehydrogenase family.</text>
</comment>
<dbReference type="InterPro" id="IPR001670">
    <property type="entry name" value="ADH_Fe/GldA"/>
</dbReference>
<evidence type="ECO:0000256" key="7">
    <source>
        <dbReference type="ARBA" id="ARBA00049243"/>
    </source>
</evidence>
<accession>A0A2U2J5W6</accession>
<evidence type="ECO:0000256" key="8">
    <source>
        <dbReference type="ARBA" id="ARBA00074848"/>
    </source>
</evidence>
<dbReference type="EMBL" id="QFFF01000001">
    <property type="protein sequence ID" value="PWG03671.1"/>
    <property type="molecule type" value="Genomic_DNA"/>
</dbReference>
<dbReference type="Gene3D" id="1.20.1090.10">
    <property type="entry name" value="Dehydroquinate synthase-like - alpha domain"/>
    <property type="match status" value="1"/>
</dbReference>
<comment type="caution">
    <text evidence="12">The sequence shown here is derived from an EMBL/GenBank/DDBJ whole genome shotgun (WGS) entry which is preliminary data.</text>
</comment>
<reference evidence="12 13" key="1">
    <citation type="submission" date="2018-05" db="EMBL/GenBank/DDBJ databases">
        <title>Genome of Sphingosinicella humi QZX222.</title>
        <authorList>
            <person name="Qiao Z."/>
            <person name="Wang G."/>
        </authorList>
    </citation>
    <scope>NUCLEOTIDE SEQUENCE [LARGE SCALE GENOMIC DNA]</scope>
    <source>
        <strain evidence="12 13">QZX222</strain>
    </source>
</reference>
<gene>
    <name evidence="12" type="ORF">DF286_12885</name>
</gene>
<dbReference type="PANTHER" id="PTHR11496:SF102">
    <property type="entry name" value="ALCOHOL DEHYDROGENASE 4"/>
    <property type="match status" value="1"/>
</dbReference>
<dbReference type="Pfam" id="PF00465">
    <property type="entry name" value="Fe-ADH"/>
    <property type="match status" value="1"/>
</dbReference>
<protein>
    <recommendedName>
        <fullName evidence="8">Alcohol dehydrogenase 2</fullName>
    </recommendedName>
    <alternativeName>
        <fullName evidence="9">Alcohol dehydrogenase II</fullName>
    </alternativeName>
</protein>
<evidence type="ECO:0000259" key="11">
    <source>
        <dbReference type="Pfam" id="PF25137"/>
    </source>
</evidence>
<dbReference type="FunFam" id="3.40.50.1970:FF:000003">
    <property type="entry name" value="Alcohol dehydrogenase, iron-containing"/>
    <property type="match status" value="1"/>
</dbReference>
<organism evidence="12 13">
    <name type="scientific">Allosphingosinicella humi</name>
    <dbReference type="NCBI Taxonomy" id="2068657"/>
    <lineage>
        <taxon>Bacteria</taxon>
        <taxon>Pseudomonadati</taxon>
        <taxon>Pseudomonadota</taxon>
        <taxon>Alphaproteobacteria</taxon>
        <taxon>Sphingomonadales</taxon>
        <taxon>Sphingomonadaceae</taxon>
        <taxon>Allosphingosinicella</taxon>
    </lineage>
</organism>
<evidence type="ECO:0000256" key="3">
    <source>
        <dbReference type="ARBA" id="ARBA00023002"/>
    </source>
</evidence>
<keyword evidence="4" id="KW-0408">Iron</keyword>
<evidence type="ECO:0000313" key="12">
    <source>
        <dbReference type="EMBL" id="PWG03671.1"/>
    </source>
</evidence>
<dbReference type="CDD" id="cd08193">
    <property type="entry name" value="HVD"/>
    <property type="match status" value="1"/>
</dbReference>
<evidence type="ECO:0000313" key="13">
    <source>
        <dbReference type="Proteomes" id="UP000245916"/>
    </source>
</evidence>
<dbReference type="GO" id="GO:0004022">
    <property type="term" value="F:alcohol dehydrogenase (NAD+) activity"/>
    <property type="evidence" value="ECO:0007669"/>
    <property type="project" value="UniProtKB-EC"/>
</dbReference>
<comment type="cofactor">
    <cofactor evidence="1">
        <name>Fe cation</name>
        <dbReference type="ChEBI" id="CHEBI:24875"/>
    </cofactor>
</comment>
<sequence>MPACSGSTKAATRWSLSPARLVTCCGGWSARSDAAALLSDYRFSYGPKLVSGAGASGRLGEFVPKGPCLFVTDGQILALGLARAALESLEAAGAEPVIFDAVEADPSRETLLAAVEAGRARGCVSTIGFGGGSPMDVAKLAAYLIRSGDDLVTLWGVDKARGQRLPLILVPTTAGTGSEATPVAVITLGGAEKKGVSSRALIADLAILDAELTIGLPRPVTAATGMDAMVHAIEAYTSARLKNPMSDLLAREALRLLDASLLTACERPEDRKAREAMLLGAHLAGVAFANAPVAGVHALAYPLGGHFHVPHGLSNALMLPHVLGHNMVAAMTSYAELGRWLDPSLERLGAQAQASAFVERLRTLSRATGLPQRLSDVGVRAADLDLLASEAMKQERLLVNNPCPISEADARRLYEAAL</sequence>
<proteinExistence type="inferred from homology"/>
<comment type="catalytic activity">
    <reaction evidence="7">
        <text>a primary alcohol + NAD(+) = an aldehyde + NADH + H(+)</text>
        <dbReference type="Rhea" id="RHEA:10736"/>
        <dbReference type="ChEBI" id="CHEBI:15378"/>
        <dbReference type="ChEBI" id="CHEBI:15734"/>
        <dbReference type="ChEBI" id="CHEBI:17478"/>
        <dbReference type="ChEBI" id="CHEBI:57540"/>
        <dbReference type="ChEBI" id="CHEBI:57945"/>
        <dbReference type="EC" id="1.1.1.1"/>
    </reaction>
</comment>
<name>A0A2U2J5W6_9SPHN</name>
<evidence type="ECO:0000256" key="9">
    <source>
        <dbReference type="ARBA" id="ARBA00076680"/>
    </source>
</evidence>
<dbReference type="Pfam" id="PF25137">
    <property type="entry name" value="ADH_Fe_C"/>
    <property type="match status" value="1"/>
</dbReference>
<evidence type="ECO:0000256" key="4">
    <source>
        <dbReference type="ARBA" id="ARBA00023004"/>
    </source>
</evidence>
<evidence type="ECO:0000256" key="1">
    <source>
        <dbReference type="ARBA" id="ARBA00001962"/>
    </source>
</evidence>
<dbReference type="InterPro" id="IPR039697">
    <property type="entry name" value="Alcohol_dehydrogenase_Fe"/>
</dbReference>